<dbReference type="OrthoDB" id="9789516at2"/>
<keyword evidence="1" id="KW-0812">Transmembrane</keyword>
<dbReference type="AlphaFoldDB" id="A0A345UG46"/>
<keyword evidence="1" id="KW-1133">Transmembrane helix</keyword>
<feature type="transmembrane region" description="Helical" evidence="1">
    <location>
        <begin position="49"/>
        <end position="72"/>
    </location>
</feature>
<keyword evidence="1" id="KW-0472">Membrane</keyword>
<dbReference type="PANTHER" id="PTHR31876:SF26">
    <property type="entry name" value="PROTEIN LIKE COV 2"/>
    <property type="match status" value="1"/>
</dbReference>
<name>A0A345UG46_9BACT</name>
<dbReference type="EMBL" id="CP027806">
    <property type="protein sequence ID" value="AXI99447.1"/>
    <property type="molecule type" value="Genomic_DNA"/>
</dbReference>
<dbReference type="InterPro" id="IPR007462">
    <property type="entry name" value="COV1-like"/>
</dbReference>
<accession>A0A345UG46</accession>
<evidence type="ECO:0000313" key="2">
    <source>
        <dbReference type="EMBL" id="AXI99447.1"/>
    </source>
</evidence>
<reference evidence="2 3" key="1">
    <citation type="submission" date="2018-03" db="EMBL/GenBank/DDBJ databases">
        <title>Phenotypic and genomic properties of Cyclonatronum proteinivorum gen. nov., sp. nov., a haloalkaliphilic bacteroidete from soda lakes possessing Na+-translocating rhodopsin.</title>
        <authorList>
            <person name="Toshchakov S.V."/>
            <person name="Korzhenkov A."/>
            <person name="Samarov N.I."/>
            <person name="Kublanov I.V."/>
            <person name="Muntyan M.S."/>
            <person name="Sorokin D.Y."/>
        </authorList>
    </citation>
    <scope>NUCLEOTIDE SEQUENCE [LARGE SCALE GENOMIC DNA]</scope>
    <source>
        <strain evidence="2 3">Omega</strain>
    </source>
</reference>
<protein>
    <submittedName>
        <fullName evidence="2">Putative membrane protein</fullName>
    </submittedName>
</protein>
<sequence length="206" mass="22783">MNKPSVPKTLLRYFLQGLLYIAPLAITLYILIALFLFIDGLLRVALQSFVGPVIPGLGLLFSILILILLGFFGQTFIGRPLKTWLESLVAKIPILNIVYSAFADLFSSLIGTEKKFNKPVLVLVNPVTNLEKMGFLTEEDLHFLGERDKVAVYFPHSYNFSGEMFVVPATQVRALDLPSGDVMKFIVSGGVAGFPKAETEDQRTKG</sequence>
<organism evidence="2 3">
    <name type="scientific">Cyclonatronum proteinivorum</name>
    <dbReference type="NCBI Taxonomy" id="1457365"/>
    <lineage>
        <taxon>Bacteria</taxon>
        <taxon>Pseudomonadati</taxon>
        <taxon>Balneolota</taxon>
        <taxon>Balneolia</taxon>
        <taxon>Balneolales</taxon>
        <taxon>Cyclonatronaceae</taxon>
        <taxon>Cyclonatronum</taxon>
    </lineage>
</organism>
<dbReference type="KEGG" id="cprv:CYPRO_0160"/>
<gene>
    <name evidence="2" type="ORF">CYPRO_0160</name>
</gene>
<dbReference type="RefSeq" id="WP_114982688.1">
    <property type="nucleotide sequence ID" value="NZ_CP027806.1"/>
</dbReference>
<dbReference type="PANTHER" id="PTHR31876">
    <property type="entry name" value="COV-LIKE PROTEIN 1"/>
    <property type="match status" value="1"/>
</dbReference>
<keyword evidence="3" id="KW-1185">Reference proteome</keyword>
<evidence type="ECO:0000313" key="3">
    <source>
        <dbReference type="Proteomes" id="UP000254808"/>
    </source>
</evidence>
<dbReference type="Pfam" id="PF04367">
    <property type="entry name" value="DUF502"/>
    <property type="match status" value="1"/>
</dbReference>
<evidence type="ECO:0000256" key="1">
    <source>
        <dbReference type="SAM" id="Phobius"/>
    </source>
</evidence>
<feature type="transmembrane region" description="Helical" evidence="1">
    <location>
        <begin position="20"/>
        <end position="42"/>
    </location>
</feature>
<dbReference type="Proteomes" id="UP000254808">
    <property type="component" value="Chromosome"/>
</dbReference>
<proteinExistence type="predicted"/>